<keyword evidence="1" id="KW-0175">Coiled coil</keyword>
<organism evidence="2 3">
    <name type="scientific">Pseudoneurospora amorphoporcata</name>
    <dbReference type="NCBI Taxonomy" id="241081"/>
    <lineage>
        <taxon>Eukaryota</taxon>
        <taxon>Fungi</taxon>
        <taxon>Dikarya</taxon>
        <taxon>Ascomycota</taxon>
        <taxon>Pezizomycotina</taxon>
        <taxon>Sordariomycetes</taxon>
        <taxon>Sordariomycetidae</taxon>
        <taxon>Sordariales</taxon>
        <taxon>Sordariaceae</taxon>
        <taxon>Pseudoneurospora</taxon>
    </lineage>
</organism>
<reference evidence="2" key="1">
    <citation type="journal article" date="2023" name="Mol. Phylogenet. Evol.">
        <title>Genome-scale phylogeny and comparative genomics of the fungal order Sordariales.</title>
        <authorList>
            <person name="Hensen N."/>
            <person name="Bonometti L."/>
            <person name="Westerberg I."/>
            <person name="Brannstrom I.O."/>
            <person name="Guillou S."/>
            <person name="Cros-Aarteil S."/>
            <person name="Calhoun S."/>
            <person name="Haridas S."/>
            <person name="Kuo A."/>
            <person name="Mondo S."/>
            <person name="Pangilinan J."/>
            <person name="Riley R."/>
            <person name="LaButti K."/>
            <person name="Andreopoulos B."/>
            <person name="Lipzen A."/>
            <person name="Chen C."/>
            <person name="Yan M."/>
            <person name="Daum C."/>
            <person name="Ng V."/>
            <person name="Clum A."/>
            <person name="Steindorff A."/>
            <person name="Ohm R.A."/>
            <person name="Martin F."/>
            <person name="Silar P."/>
            <person name="Natvig D.O."/>
            <person name="Lalanne C."/>
            <person name="Gautier V."/>
            <person name="Ament-Velasquez S.L."/>
            <person name="Kruys A."/>
            <person name="Hutchinson M.I."/>
            <person name="Powell A.J."/>
            <person name="Barry K."/>
            <person name="Miller A.N."/>
            <person name="Grigoriev I.V."/>
            <person name="Debuchy R."/>
            <person name="Gladieux P."/>
            <person name="Hiltunen Thoren M."/>
            <person name="Johannesson H."/>
        </authorList>
    </citation>
    <scope>NUCLEOTIDE SEQUENCE</scope>
    <source>
        <strain evidence="2">CBS 626.80</strain>
    </source>
</reference>
<feature type="coiled-coil region" evidence="1">
    <location>
        <begin position="124"/>
        <end position="205"/>
    </location>
</feature>
<evidence type="ECO:0000313" key="3">
    <source>
        <dbReference type="Proteomes" id="UP001303222"/>
    </source>
</evidence>
<proteinExistence type="predicted"/>
<dbReference type="Proteomes" id="UP001303222">
    <property type="component" value="Unassembled WGS sequence"/>
</dbReference>
<dbReference type="AlphaFoldDB" id="A0AAN6SIG3"/>
<accession>A0AAN6SIG3</accession>
<reference evidence="2" key="2">
    <citation type="submission" date="2023-06" db="EMBL/GenBank/DDBJ databases">
        <authorList>
            <consortium name="Lawrence Berkeley National Laboratory"/>
            <person name="Mondo S.J."/>
            <person name="Hensen N."/>
            <person name="Bonometti L."/>
            <person name="Westerberg I."/>
            <person name="Brannstrom I.O."/>
            <person name="Guillou S."/>
            <person name="Cros-Aarteil S."/>
            <person name="Calhoun S."/>
            <person name="Haridas S."/>
            <person name="Kuo A."/>
            <person name="Pangilinan J."/>
            <person name="Riley R."/>
            <person name="Labutti K."/>
            <person name="Andreopoulos B."/>
            <person name="Lipzen A."/>
            <person name="Chen C."/>
            <person name="Yanf M."/>
            <person name="Daum C."/>
            <person name="Ng V."/>
            <person name="Clum A."/>
            <person name="Steindorff A."/>
            <person name="Ohm R."/>
            <person name="Martin F."/>
            <person name="Silar P."/>
            <person name="Natvig D."/>
            <person name="Lalanne C."/>
            <person name="Gautier V."/>
            <person name="Ament-Velasquez S.L."/>
            <person name="Kruys A."/>
            <person name="Hutchinson M.I."/>
            <person name="Powell A.J."/>
            <person name="Barry K."/>
            <person name="Miller A.N."/>
            <person name="Grigoriev I.V."/>
            <person name="Debuchy R."/>
            <person name="Gladieux P."/>
            <person name="Thoren M.H."/>
            <person name="Johannesson H."/>
        </authorList>
    </citation>
    <scope>NUCLEOTIDE SEQUENCE</scope>
    <source>
        <strain evidence="2">CBS 626.80</strain>
    </source>
</reference>
<evidence type="ECO:0000256" key="1">
    <source>
        <dbReference type="SAM" id="Coils"/>
    </source>
</evidence>
<dbReference type="EMBL" id="MU859088">
    <property type="protein sequence ID" value="KAK3954574.1"/>
    <property type="molecule type" value="Genomic_DNA"/>
</dbReference>
<gene>
    <name evidence="2" type="ORF">QBC32DRAFT_336011</name>
</gene>
<sequence>MPRHEWQYSGAELSYQFSSPDYVKEYNWDKFDPFFASSADLEFQALPLEEQFRRLPKCIVCNEDNHLGHMAVEKMLLFIGEQGVHDRRYVDWCSENWAESWRVAKRFNECIEAKRYELEMQPGDEEVERIREAIEREKEEAREESERRFQERRRELQRQKELERRQREAEEQRRLIEKEAKEERRRELEVVAAKARQELANDLNKGALALRQTIARFTQKDEMVMRYECEGLGRQIGRFIRLFARRLKAHIESGSGELDWRVVQEAVKGVISVVELVYFQRNPGVNWNGSFMLDSLRAHGVREAWGDLLLKLFFESGIEGNQIVRWVRRQSGLYGRLKAVVKSMDRCGMGRTQILSIAFSF</sequence>
<keyword evidence="3" id="KW-1185">Reference proteome</keyword>
<evidence type="ECO:0000313" key="2">
    <source>
        <dbReference type="EMBL" id="KAK3954574.1"/>
    </source>
</evidence>
<name>A0AAN6SIG3_9PEZI</name>
<protein>
    <submittedName>
        <fullName evidence="2">Uncharacterized protein</fullName>
    </submittedName>
</protein>
<comment type="caution">
    <text evidence="2">The sequence shown here is derived from an EMBL/GenBank/DDBJ whole genome shotgun (WGS) entry which is preliminary data.</text>
</comment>